<protein>
    <recommendedName>
        <fullName evidence="13">Protein krueppel</fullName>
    </recommendedName>
</protein>
<dbReference type="GO" id="GO:0005634">
    <property type="term" value="C:nucleus"/>
    <property type="evidence" value="ECO:0007669"/>
    <property type="project" value="UniProtKB-SubCell"/>
</dbReference>
<dbReference type="FunFam" id="3.30.160.60:FF:000065">
    <property type="entry name" value="B-cell CLL/lymphoma 6, member B"/>
    <property type="match status" value="1"/>
</dbReference>
<accession>A0A2A4JCT4</accession>
<evidence type="ECO:0008006" key="13">
    <source>
        <dbReference type="Google" id="ProtNLM"/>
    </source>
</evidence>
<feature type="binding site" evidence="8">
    <location>
        <position position="19"/>
    </location>
    <ligand>
        <name>Zn(2+)</name>
        <dbReference type="ChEBI" id="CHEBI:29105"/>
    </ligand>
</feature>
<dbReference type="PROSITE" id="PS50157">
    <property type="entry name" value="ZINC_FINGER_C2H2_2"/>
    <property type="match status" value="3"/>
</dbReference>
<dbReference type="Pfam" id="PF00096">
    <property type="entry name" value="zf-C2H2"/>
    <property type="match status" value="3"/>
</dbReference>
<organism evidence="12">
    <name type="scientific">Heliothis virescens</name>
    <name type="common">Tobacco budworm moth</name>
    <dbReference type="NCBI Taxonomy" id="7102"/>
    <lineage>
        <taxon>Eukaryota</taxon>
        <taxon>Metazoa</taxon>
        <taxon>Ecdysozoa</taxon>
        <taxon>Arthropoda</taxon>
        <taxon>Hexapoda</taxon>
        <taxon>Insecta</taxon>
        <taxon>Pterygota</taxon>
        <taxon>Neoptera</taxon>
        <taxon>Endopterygota</taxon>
        <taxon>Lepidoptera</taxon>
        <taxon>Glossata</taxon>
        <taxon>Ditrysia</taxon>
        <taxon>Noctuoidea</taxon>
        <taxon>Noctuidae</taxon>
        <taxon>Heliothinae</taxon>
        <taxon>Heliothis</taxon>
    </lineage>
</organism>
<dbReference type="SUPFAM" id="SSF57667">
    <property type="entry name" value="beta-beta-alpha zinc fingers"/>
    <property type="match status" value="2"/>
</dbReference>
<evidence type="ECO:0000256" key="4">
    <source>
        <dbReference type="ARBA" id="ARBA00022771"/>
    </source>
</evidence>
<keyword evidence="2 8" id="KW-0479">Metal-binding</keyword>
<feature type="binding site" evidence="8">
    <location>
        <position position="67"/>
    </location>
    <ligand>
        <name>Zn(2+)</name>
        <dbReference type="ChEBI" id="CHEBI:29105"/>
    </ligand>
</feature>
<dbReference type="SMART" id="SM00355">
    <property type="entry name" value="ZnF_C2H2"/>
    <property type="match status" value="5"/>
</dbReference>
<dbReference type="InterPro" id="IPR013087">
    <property type="entry name" value="Znf_C2H2_type"/>
</dbReference>
<feature type="domain" description="ZAD" evidence="11">
    <location>
        <begin position="14"/>
        <end position="94"/>
    </location>
</feature>
<dbReference type="InterPro" id="IPR012934">
    <property type="entry name" value="Znf_AD"/>
</dbReference>
<dbReference type="Gene3D" id="3.30.160.60">
    <property type="entry name" value="Classic Zinc Finger"/>
    <property type="match status" value="3"/>
</dbReference>
<dbReference type="PROSITE" id="PS51915">
    <property type="entry name" value="ZAD"/>
    <property type="match status" value="1"/>
</dbReference>
<evidence type="ECO:0000259" key="11">
    <source>
        <dbReference type="PROSITE" id="PS51915"/>
    </source>
</evidence>
<feature type="binding site" evidence="8">
    <location>
        <position position="70"/>
    </location>
    <ligand>
        <name>Zn(2+)</name>
        <dbReference type="ChEBI" id="CHEBI:29105"/>
    </ligand>
</feature>
<dbReference type="SUPFAM" id="SSF57716">
    <property type="entry name" value="Glucocorticoid receptor-like (DNA-binding domain)"/>
    <property type="match status" value="1"/>
</dbReference>
<evidence type="ECO:0000256" key="6">
    <source>
        <dbReference type="ARBA" id="ARBA00023242"/>
    </source>
</evidence>
<dbReference type="Pfam" id="PF07776">
    <property type="entry name" value="zf-AD"/>
    <property type="match status" value="1"/>
</dbReference>
<feature type="compositionally biased region" description="Basic residues" evidence="9">
    <location>
        <begin position="154"/>
        <end position="165"/>
    </location>
</feature>
<dbReference type="GO" id="GO:0000981">
    <property type="term" value="F:DNA-binding transcription factor activity, RNA polymerase II-specific"/>
    <property type="evidence" value="ECO:0007669"/>
    <property type="project" value="TreeGrafter"/>
</dbReference>
<comment type="caution">
    <text evidence="12">The sequence shown here is derived from an EMBL/GenBank/DDBJ whole genome shotgun (WGS) entry which is preliminary data.</text>
</comment>
<evidence type="ECO:0000256" key="2">
    <source>
        <dbReference type="ARBA" id="ARBA00022723"/>
    </source>
</evidence>
<feature type="region of interest" description="Disordered" evidence="9">
    <location>
        <begin position="119"/>
        <end position="165"/>
    </location>
</feature>
<evidence type="ECO:0000256" key="3">
    <source>
        <dbReference type="ARBA" id="ARBA00022737"/>
    </source>
</evidence>
<dbReference type="STRING" id="7102.A0A2A4JCT4"/>
<feature type="domain" description="C2H2-type" evidence="10">
    <location>
        <begin position="374"/>
        <end position="401"/>
    </location>
</feature>
<sequence>MNEQNVESWASQPDVCRLCLSTSGKWDVSASYISEAGNKEVYSDLLQDCFGISLSYLSEWGPSRMACAMCVSQLRDACSFRKQVEQAEKLFVMYCDSRKDIFNPLTIKTELEVGESLDSPNCVNNIHEDSDDDQKQIQQPKTATERQTSETDKRKQKTILKNKRKRKKISLKEDLDSDTPIAEFSKKNEPKDVVYKDENVLTDSLLEDKRFRHTRPQNGVKQVSERKRVILTCDTVLRNTTACPFRHHKSWFQCFFCQQDFMEINLLRQHMLKTHADIDVEIKKIKRYPRSLQIEISNLECRQCNLTLTDVVSMCRHFVEVHKKPMKHYNDRIKHMSEAHNITHKFKCPICGREYNIKHYLATHIRQTHGQKNKNCSECGMAFITNHGLKKHMLKHSGMKPYSCNVCCKSYARSYTLREHMRAHDSEKFVENEQNKV</sequence>
<dbReference type="InterPro" id="IPR036236">
    <property type="entry name" value="Znf_C2H2_sf"/>
</dbReference>
<keyword evidence="3" id="KW-0677">Repeat</keyword>
<evidence type="ECO:0000259" key="10">
    <source>
        <dbReference type="PROSITE" id="PS50157"/>
    </source>
</evidence>
<dbReference type="GO" id="GO:0008270">
    <property type="term" value="F:zinc ion binding"/>
    <property type="evidence" value="ECO:0007669"/>
    <property type="project" value="UniProtKB-UniRule"/>
</dbReference>
<feature type="compositionally biased region" description="Basic and acidic residues" evidence="9">
    <location>
        <begin position="143"/>
        <end position="153"/>
    </location>
</feature>
<feature type="domain" description="C2H2-type" evidence="10">
    <location>
        <begin position="402"/>
        <end position="429"/>
    </location>
</feature>
<keyword evidence="5 8" id="KW-0862">Zinc</keyword>
<keyword evidence="6" id="KW-0539">Nucleus</keyword>
<name>A0A2A4JCT4_HELVI</name>
<dbReference type="AlphaFoldDB" id="A0A2A4JCT4"/>
<feature type="domain" description="C2H2-type" evidence="10">
    <location>
        <begin position="346"/>
        <end position="374"/>
    </location>
</feature>
<reference evidence="12" key="1">
    <citation type="submission" date="2017-09" db="EMBL/GenBank/DDBJ databases">
        <title>Contemporary evolution of a Lepidopteran species, Heliothis virescens, in response to modern agricultural practices.</title>
        <authorList>
            <person name="Fritz M.L."/>
            <person name="Deyonke A.M."/>
            <person name="Papanicolaou A."/>
            <person name="Micinski S."/>
            <person name="Westbrook J."/>
            <person name="Gould F."/>
        </authorList>
    </citation>
    <scope>NUCLEOTIDE SEQUENCE [LARGE SCALE GENOMIC DNA]</scope>
    <source>
        <strain evidence="12">HvINT-</strain>
        <tissue evidence="12">Whole body</tissue>
    </source>
</reference>
<evidence type="ECO:0000256" key="1">
    <source>
        <dbReference type="ARBA" id="ARBA00004123"/>
    </source>
</evidence>
<keyword evidence="4 7" id="KW-0863">Zinc-finger</keyword>
<dbReference type="SMART" id="SM00868">
    <property type="entry name" value="zf-AD"/>
    <property type="match status" value="1"/>
</dbReference>
<evidence type="ECO:0000256" key="9">
    <source>
        <dbReference type="SAM" id="MobiDB-lite"/>
    </source>
</evidence>
<evidence type="ECO:0000313" key="12">
    <source>
        <dbReference type="EMBL" id="PCG69771.1"/>
    </source>
</evidence>
<dbReference type="EMBL" id="NWSH01001894">
    <property type="protein sequence ID" value="PCG69771.1"/>
    <property type="molecule type" value="Genomic_DNA"/>
</dbReference>
<comment type="subcellular location">
    <subcellularLocation>
        <location evidence="1">Nucleus</location>
    </subcellularLocation>
</comment>
<evidence type="ECO:0000256" key="7">
    <source>
        <dbReference type="PROSITE-ProRule" id="PRU00042"/>
    </source>
</evidence>
<dbReference type="PROSITE" id="PS00028">
    <property type="entry name" value="ZINC_FINGER_C2H2_1"/>
    <property type="match status" value="5"/>
</dbReference>
<dbReference type="Gene3D" id="3.40.1800.20">
    <property type="match status" value="1"/>
</dbReference>
<evidence type="ECO:0000256" key="8">
    <source>
        <dbReference type="PROSITE-ProRule" id="PRU01263"/>
    </source>
</evidence>
<dbReference type="PANTHER" id="PTHR24394:SF58">
    <property type="entry name" value="ZINC FINGER AND BTB DOMAIN CONTAINING 33"/>
    <property type="match status" value="1"/>
</dbReference>
<feature type="binding site" evidence="8">
    <location>
        <position position="16"/>
    </location>
    <ligand>
        <name>Zn(2+)</name>
        <dbReference type="ChEBI" id="CHEBI:29105"/>
    </ligand>
</feature>
<proteinExistence type="predicted"/>
<evidence type="ECO:0000256" key="5">
    <source>
        <dbReference type="ARBA" id="ARBA00022833"/>
    </source>
</evidence>
<gene>
    <name evidence="12" type="ORF">B5V51_3702</name>
</gene>
<dbReference type="PANTHER" id="PTHR24394">
    <property type="entry name" value="ZINC FINGER PROTEIN"/>
    <property type="match status" value="1"/>
</dbReference>